<dbReference type="EMBL" id="CP144527">
    <property type="protein sequence ID" value="WWC72665.1"/>
    <property type="molecule type" value="Genomic_DNA"/>
</dbReference>
<evidence type="ECO:0000313" key="4">
    <source>
        <dbReference type="Proteomes" id="UP000094020"/>
    </source>
</evidence>
<feature type="compositionally biased region" description="Polar residues" evidence="1">
    <location>
        <begin position="137"/>
        <end position="152"/>
    </location>
</feature>
<feature type="region of interest" description="Disordered" evidence="1">
    <location>
        <begin position="197"/>
        <end position="221"/>
    </location>
</feature>
<reference evidence="3" key="4">
    <citation type="submission" date="2024-02" db="EMBL/GenBank/DDBJ databases">
        <title>Comparative genomics of Cryptococcus and Kwoniella reveals pathogenesis evolution and contrasting modes of karyotype evolution via chromosome fusion or intercentromeric recombination.</title>
        <authorList>
            <person name="Coelho M.A."/>
            <person name="David-Palma M."/>
            <person name="Shea T."/>
            <person name="Bowers K."/>
            <person name="McGinley-Smith S."/>
            <person name="Mohammad A.W."/>
            <person name="Gnirke A."/>
            <person name="Yurkov A.M."/>
            <person name="Nowrousian M."/>
            <person name="Sun S."/>
            <person name="Cuomo C.A."/>
            <person name="Heitman J."/>
        </authorList>
    </citation>
    <scope>NUCLEOTIDE SEQUENCE</scope>
    <source>
        <strain evidence="3">CBS 10737</strain>
    </source>
</reference>
<dbReference type="Proteomes" id="UP000094020">
    <property type="component" value="Chromosome 9"/>
</dbReference>
<dbReference type="RefSeq" id="XP_019007846.1">
    <property type="nucleotide sequence ID" value="XM_019159174.1"/>
</dbReference>
<evidence type="ECO:0000256" key="1">
    <source>
        <dbReference type="SAM" id="MobiDB-lite"/>
    </source>
</evidence>
<feature type="compositionally biased region" description="Polar residues" evidence="1">
    <location>
        <begin position="11"/>
        <end position="25"/>
    </location>
</feature>
<feature type="region of interest" description="Disordered" evidence="1">
    <location>
        <begin position="1"/>
        <end position="68"/>
    </location>
</feature>
<proteinExistence type="predicted"/>
<feature type="region of interest" description="Disordered" evidence="1">
    <location>
        <begin position="99"/>
        <end position="152"/>
    </location>
</feature>
<evidence type="ECO:0000313" key="2">
    <source>
        <dbReference type="EMBL" id="OCF46627.1"/>
    </source>
</evidence>
<protein>
    <submittedName>
        <fullName evidence="2">Uncharacterized protein</fullName>
    </submittedName>
</protein>
<reference evidence="2" key="3">
    <citation type="submission" date="2016-07" db="EMBL/GenBank/DDBJ databases">
        <title>Evolution of pathogenesis and genome organization in the Tremellales.</title>
        <authorList>
            <person name="Cuomo C."/>
            <person name="Litvintseva A."/>
            <person name="Heitman J."/>
            <person name="Chen Y."/>
            <person name="Sun S."/>
            <person name="Springer D."/>
            <person name="Dromer F."/>
            <person name="Young S."/>
            <person name="Zeng Q."/>
            <person name="Chapman S."/>
            <person name="Gujja S."/>
            <person name="Saif S."/>
            <person name="Birren B."/>
        </authorList>
    </citation>
    <scope>NUCLEOTIDE SEQUENCE</scope>
    <source>
        <strain evidence="2">CBS 10737</strain>
    </source>
</reference>
<dbReference type="GeneID" id="30175849"/>
<dbReference type="AlphaFoldDB" id="A0A1B9HTN0"/>
<feature type="compositionally biased region" description="Low complexity" evidence="1">
    <location>
        <begin position="110"/>
        <end position="124"/>
    </location>
</feature>
<reference evidence="2" key="1">
    <citation type="submission" date="2013-07" db="EMBL/GenBank/DDBJ databases">
        <title>The Genome Sequence of Cryptococcus pinus CBS10737.</title>
        <authorList>
            <consortium name="The Broad Institute Genome Sequencing Platform"/>
            <person name="Cuomo C."/>
            <person name="Litvintseva A."/>
            <person name="Chen Y."/>
            <person name="Heitman J."/>
            <person name="Sun S."/>
            <person name="Springer D."/>
            <person name="Dromer F."/>
            <person name="Young S.K."/>
            <person name="Zeng Q."/>
            <person name="Gargeya S."/>
            <person name="Fitzgerald M."/>
            <person name="Abouelleil A."/>
            <person name="Alvarado L."/>
            <person name="Berlin A.M."/>
            <person name="Chapman S.B."/>
            <person name="Dewar J."/>
            <person name="Goldberg J."/>
            <person name="Griggs A."/>
            <person name="Gujja S."/>
            <person name="Hansen M."/>
            <person name="Howarth C."/>
            <person name="Imamovic A."/>
            <person name="Larimer J."/>
            <person name="McCowan C."/>
            <person name="Murphy C."/>
            <person name="Pearson M."/>
            <person name="Priest M."/>
            <person name="Roberts A."/>
            <person name="Saif S."/>
            <person name="Shea T."/>
            <person name="Sykes S."/>
            <person name="Wortman J."/>
            <person name="Nusbaum C."/>
            <person name="Birren B."/>
        </authorList>
    </citation>
    <scope>NUCLEOTIDE SEQUENCE [LARGE SCALE GENOMIC DNA]</scope>
    <source>
        <strain evidence="2">CBS 10737</strain>
    </source>
</reference>
<dbReference type="OrthoDB" id="2565120at2759"/>
<reference evidence="3" key="2">
    <citation type="submission" date="2013-07" db="EMBL/GenBank/DDBJ databases">
        <authorList>
            <consortium name="The Broad Institute Genome Sequencing Platform"/>
            <person name="Cuomo C."/>
            <person name="Litvintseva A."/>
            <person name="Chen Y."/>
            <person name="Heitman J."/>
            <person name="Sun S."/>
            <person name="Springer D."/>
            <person name="Dromer F."/>
            <person name="Young S.K."/>
            <person name="Zeng Q."/>
            <person name="Gargeya S."/>
            <person name="Fitzgerald M."/>
            <person name="Abouelleil A."/>
            <person name="Alvarado L."/>
            <person name="Berlin A.M."/>
            <person name="Chapman S.B."/>
            <person name="Dewar J."/>
            <person name="Goldberg J."/>
            <person name="Griggs A."/>
            <person name="Gujja S."/>
            <person name="Hansen M."/>
            <person name="Howarth C."/>
            <person name="Imamovic A."/>
            <person name="Larimer J."/>
            <person name="McCowan C."/>
            <person name="Murphy C."/>
            <person name="Pearson M."/>
            <person name="Priest M."/>
            <person name="Roberts A."/>
            <person name="Saif S."/>
            <person name="Shea T."/>
            <person name="Sykes S."/>
            <person name="Wortman J."/>
            <person name="Nusbaum C."/>
            <person name="Birren B."/>
        </authorList>
    </citation>
    <scope>NUCLEOTIDE SEQUENCE</scope>
    <source>
        <strain evidence="3">CBS 10737</strain>
    </source>
</reference>
<gene>
    <name evidence="2" type="ORF">I206_07480</name>
    <name evidence="3" type="ORF">I206_106629</name>
</gene>
<dbReference type="EMBL" id="KI894016">
    <property type="protein sequence ID" value="OCF46627.1"/>
    <property type="molecule type" value="Genomic_DNA"/>
</dbReference>
<evidence type="ECO:0000313" key="3">
    <source>
        <dbReference type="EMBL" id="WWC72665.1"/>
    </source>
</evidence>
<sequence length="365" mass="39869">MDPNRSRLPRATSNPVIRQPSNASVLSRLPAPTRLIRQNPISRKPSIPLRSNRKITPSETERTTSQQSKTIHCIAIASPAKRLLPSRSTLDLCDVANTGQPSIPLGPKRTVASKTSSRSTSITSDEANAPYKAGKDGQSSAKTTSPKQNNRTHYSENVFNTKQMGKSHVQSSSTIFGNSRHTSRREALALSVSSRFSKIPVTPPSRPLQQTNNQLPAGPSHPIDQTPVFPRLASSRWTASPDEQLKDLELSFSVEDDSNDTSLVEPLDFAFATSRFASHHPSGLARIAEPPRPEESLKLEVQQPDSAKLEHVESIAVMRQGMIHGVRDAWGNVVRAGEGDLAAVRTMMELIEALLADLNEFDNVA</sequence>
<organism evidence="2">
    <name type="scientific">Kwoniella pini CBS 10737</name>
    <dbReference type="NCBI Taxonomy" id="1296096"/>
    <lineage>
        <taxon>Eukaryota</taxon>
        <taxon>Fungi</taxon>
        <taxon>Dikarya</taxon>
        <taxon>Basidiomycota</taxon>
        <taxon>Agaricomycotina</taxon>
        <taxon>Tremellomycetes</taxon>
        <taxon>Tremellales</taxon>
        <taxon>Cryptococcaceae</taxon>
        <taxon>Kwoniella</taxon>
    </lineage>
</organism>
<keyword evidence="4" id="KW-1185">Reference proteome</keyword>
<name>A0A1B9HTN0_9TREE</name>
<dbReference type="KEGG" id="kpin:30175849"/>
<feature type="compositionally biased region" description="Polar residues" evidence="1">
    <location>
        <begin position="54"/>
        <end position="68"/>
    </location>
</feature>
<accession>A0A1B9HTN0</accession>